<keyword evidence="6" id="KW-0732">Signal</keyword>
<dbReference type="AlphaFoldDB" id="A0A3A2ZF02"/>
<keyword evidence="5" id="KW-0560">Oxidoreductase</keyword>
<dbReference type="EMBL" id="MVGC01000358">
    <property type="protein sequence ID" value="RJE19907.1"/>
    <property type="molecule type" value="Genomic_DNA"/>
</dbReference>
<dbReference type="OrthoDB" id="407275at2759"/>
<comment type="caution">
    <text evidence="8">The sequence shown here is derived from an EMBL/GenBank/DDBJ whole genome shotgun (WGS) entry which is preliminary data.</text>
</comment>
<dbReference type="InterPro" id="IPR036318">
    <property type="entry name" value="FAD-bd_PCMH-like_sf"/>
</dbReference>
<dbReference type="Gene3D" id="3.30.465.10">
    <property type="match status" value="1"/>
</dbReference>
<dbReference type="STRING" id="2070753.A0A3A2ZF02"/>
<dbReference type="PROSITE" id="PS00862">
    <property type="entry name" value="OX2_COVAL_FAD"/>
    <property type="match status" value="1"/>
</dbReference>
<dbReference type="PROSITE" id="PS51387">
    <property type="entry name" value="FAD_PCMH"/>
    <property type="match status" value="1"/>
</dbReference>
<keyword evidence="9" id="KW-1185">Reference proteome</keyword>
<dbReference type="InterPro" id="IPR006093">
    <property type="entry name" value="Oxy_OxRdtase_FAD_BS"/>
</dbReference>
<evidence type="ECO:0000313" key="8">
    <source>
        <dbReference type="EMBL" id="RJE19907.1"/>
    </source>
</evidence>
<dbReference type="InterPro" id="IPR006094">
    <property type="entry name" value="Oxid_FAD_bind_N"/>
</dbReference>
<organism evidence="8 9">
    <name type="scientific">Aspergillus sclerotialis</name>
    <dbReference type="NCBI Taxonomy" id="2070753"/>
    <lineage>
        <taxon>Eukaryota</taxon>
        <taxon>Fungi</taxon>
        <taxon>Dikarya</taxon>
        <taxon>Ascomycota</taxon>
        <taxon>Pezizomycotina</taxon>
        <taxon>Eurotiomycetes</taxon>
        <taxon>Eurotiomycetidae</taxon>
        <taxon>Eurotiales</taxon>
        <taxon>Aspergillaceae</taxon>
        <taxon>Aspergillus</taxon>
        <taxon>Aspergillus subgen. Polypaecilum</taxon>
    </lineage>
</organism>
<dbReference type="GO" id="GO:0016491">
    <property type="term" value="F:oxidoreductase activity"/>
    <property type="evidence" value="ECO:0007669"/>
    <property type="project" value="UniProtKB-KW"/>
</dbReference>
<gene>
    <name evidence="8" type="ORF">PHISCL_07755</name>
</gene>
<dbReference type="GO" id="GO:0071949">
    <property type="term" value="F:FAD binding"/>
    <property type="evidence" value="ECO:0007669"/>
    <property type="project" value="InterPro"/>
</dbReference>
<evidence type="ECO:0000256" key="2">
    <source>
        <dbReference type="ARBA" id="ARBA00005466"/>
    </source>
</evidence>
<name>A0A3A2ZF02_9EURO</name>
<dbReference type="PANTHER" id="PTHR42973:SF39">
    <property type="entry name" value="FAD-BINDING PCMH-TYPE DOMAIN-CONTAINING PROTEIN"/>
    <property type="match status" value="1"/>
</dbReference>
<evidence type="ECO:0000256" key="5">
    <source>
        <dbReference type="ARBA" id="ARBA00023002"/>
    </source>
</evidence>
<accession>A0A3A2ZF02</accession>
<feature type="signal peptide" evidence="6">
    <location>
        <begin position="1"/>
        <end position="17"/>
    </location>
</feature>
<feature type="domain" description="FAD-binding PCMH-type" evidence="7">
    <location>
        <begin position="59"/>
        <end position="234"/>
    </location>
</feature>
<dbReference type="PANTHER" id="PTHR42973">
    <property type="entry name" value="BINDING OXIDOREDUCTASE, PUTATIVE (AFU_ORTHOLOGUE AFUA_1G17690)-RELATED"/>
    <property type="match status" value="1"/>
</dbReference>
<dbReference type="Gene3D" id="3.40.462.20">
    <property type="match status" value="1"/>
</dbReference>
<comment type="similarity">
    <text evidence="2">Belongs to the oxygen-dependent FAD-linked oxidoreductase family.</text>
</comment>
<protein>
    <submittedName>
        <fullName evidence="8">Berberine and berberine like protein</fullName>
    </submittedName>
</protein>
<evidence type="ECO:0000256" key="3">
    <source>
        <dbReference type="ARBA" id="ARBA00022630"/>
    </source>
</evidence>
<keyword evidence="4" id="KW-0274">FAD</keyword>
<proteinExistence type="inferred from homology"/>
<evidence type="ECO:0000259" key="7">
    <source>
        <dbReference type="PROSITE" id="PS51387"/>
    </source>
</evidence>
<dbReference type="SUPFAM" id="SSF56176">
    <property type="entry name" value="FAD-binding/transporter-associated domain-like"/>
    <property type="match status" value="1"/>
</dbReference>
<dbReference type="InterPro" id="IPR016166">
    <property type="entry name" value="FAD-bd_PCMH"/>
</dbReference>
<comment type="cofactor">
    <cofactor evidence="1">
        <name>FAD</name>
        <dbReference type="ChEBI" id="CHEBI:57692"/>
    </cofactor>
</comment>
<evidence type="ECO:0000313" key="9">
    <source>
        <dbReference type="Proteomes" id="UP000266188"/>
    </source>
</evidence>
<dbReference type="Proteomes" id="UP000266188">
    <property type="component" value="Unassembled WGS sequence"/>
</dbReference>
<evidence type="ECO:0000256" key="4">
    <source>
        <dbReference type="ARBA" id="ARBA00022827"/>
    </source>
</evidence>
<feature type="chain" id="PRO_5017346087" evidence="6">
    <location>
        <begin position="18"/>
        <end position="506"/>
    </location>
</feature>
<dbReference type="InterPro" id="IPR016169">
    <property type="entry name" value="FAD-bd_PCMH_sub2"/>
</dbReference>
<sequence length="506" mass="54950">MFLPVIAIAALLPLVNASVLKGRALPTSLQNCLKNTGVEALYPGNPEYDERRKPQNRNYDPHPEVIVLPSSSKEVAGTVRCVAAEKGNVKITARGGGHSYAAYSYAGQVIVDSRRMKAMTIDDKRGEVSVQWGQTLKPLVVAIGKRGFALPHGTCPDVGVAGHALGGGWGFLSRKWGWFVDHVVSMEFVDIDGNIKTLSPKSTGLDGELWWALRGAGSNSFGIVTSFTFAMEKAPAAMVNYELAFASESDCAKLLLAVQEHGSLPADDPNGIPLELGAEVDFTGRGTGDTQACVLTGQYVGTKPAFLSLMDRLLVRRGLKWIDSASYIKVFKDWISAETDRMDDPMPAEYYYAKSLLDDGTPGYTTRSAESIFDALRSAREIKGLETDVAFDLNGPGSAPNRPPSTGDMAFNHRGSLFSIQTDSFNFPGFSDPAHEKAIGKLSDLADAIKQADPTAEWHAYQNYVDPRLEDFGHAYYGSNLERLKHLKSVTDPNTVFDFPQGLSRA</sequence>
<evidence type="ECO:0000256" key="1">
    <source>
        <dbReference type="ARBA" id="ARBA00001974"/>
    </source>
</evidence>
<dbReference type="Pfam" id="PF08031">
    <property type="entry name" value="BBE"/>
    <property type="match status" value="1"/>
</dbReference>
<reference evidence="9" key="1">
    <citation type="submission" date="2017-02" db="EMBL/GenBank/DDBJ databases">
        <authorList>
            <person name="Tafer H."/>
            <person name="Lopandic K."/>
        </authorList>
    </citation>
    <scope>NUCLEOTIDE SEQUENCE [LARGE SCALE GENOMIC DNA]</scope>
    <source>
        <strain evidence="9">CBS 366.77</strain>
    </source>
</reference>
<dbReference type="InterPro" id="IPR012951">
    <property type="entry name" value="BBE"/>
</dbReference>
<keyword evidence="3" id="KW-0285">Flavoprotein</keyword>
<evidence type="ECO:0000256" key="6">
    <source>
        <dbReference type="SAM" id="SignalP"/>
    </source>
</evidence>
<dbReference type="Pfam" id="PF01565">
    <property type="entry name" value="FAD_binding_4"/>
    <property type="match status" value="1"/>
</dbReference>
<dbReference type="InterPro" id="IPR050416">
    <property type="entry name" value="FAD-linked_Oxidoreductase"/>
</dbReference>